<accession>A0ABP9C6Q7</accession>
<keyword evidence="2" id="KW-1185">Reference proteome</keyword>
<evidence type="ECO:0000313" key="2">
    <source>
        <dbReference type="Proteomes" id="UP001500839"/>
    </source>
</evidence>
<protein>
    <submittedName>
        <fullName evidence="1">Uncharacterized protein</fullName>
    </submittedName>
</protein>
<dbReference type="Proteomes" id="UP001500839">
    <property type="component" value="Unassembled WGS sequence"/>
</dbReference>
<name>A0ABP9C6Q7_9ACTN</name>
<sequence>MITGASDVELAAESERQRRLFAFLYSTPAYRGALEPYSLSHLQEQLADMVRRDDWGRLRLLVTDDVLDMLVPTARYDSLAEVVARRVAPVAAAGAPPESRWRYRRTPNTTITWRRS</sequence>
<dbReference type="EMBL" id="BAABKQ010000001">
    <property type="protein sequence ID" value="GAA4803709.1"/>
    <property type="molecule type" value="Genomic_DNA"/>
</dbReference>
<evidence type="ECO:0000313" key="1">
    <source>
        <dbReference type="EMBL" id="GAA4803709.1"/>
    </source>
</evidence>
<proteinExistence type="predicted"/>
<gene>
    <name evidence="1" type="ORF">GCM10023353_02550</name>
</gene>
<comment type="caution">
    <text evidence="1">The sequence shown here is derived from an EMBL/GenBank/DDBJ whole genome shotgun (WGS) entry which is preliminary data.</text>
</comment>
<reference evidence="2" key="1">
    <citation type="journal article" date="2019" name="Int. J. Syst. Evol. Microbiol.">
        <title>The Global Catalogue of Microorganisms (GCM) 10K type strain sequencing project: providing services to taxonomists for standard genome sequencing and annotation.</title>
        <authorList>
            <consortium name="The Broad Institute Genomics Platform"/>
            <consortium name="The Broad Institute Genome Sequencing Center for Infectious Disease"/>
            <person name="Wu L."/>
            <person name="Ma J."/>
        </authorList>
    </citation>
    <scope>NUCLEOTIDE SEQUENCE [LARGE SCALE GENOMIC DNA]</scope>
    <source>
        <strain evidence="2">JCM 18542</strain>
    </source>
</reference>
<organism evidence="1 2">
    <name type="scientific">Tomitella cavernea</name>
    <dbReference type="NCBI Taxonomy" id="1387982"/>
    <lineage>
        <taxon>Bacteria</taxon>
        <taxon>Bacillati</taxon>
        <taxon>Actinomycetota</taxon>
        <taxon>Actinomycetes</taxon>
        <taxon>Mycobacteriales</taxon>
        <taxon>Tomitella</taxon>
    </lineage>
</organism>